<sequence length="104" mass="10994">MTGASSEEINHALVGALAACNLDLVYQDPVCIVAKEKAGKVPFAQLATIELLISPPTVESGGSKIDLVVKNEELPLRMQNHCKEVFSQVNQAITEAHAPSPVAS</sequence>
<dbReference type="EMBL" id="QBMC01000038">
    <property type="protein sequence ID" value="PZO19771.1"/>
    <property type="molecule type" value="Genomic_DNA"/>
</dbReference>
<dbReference type="Proteomes" id="UP000249354">
    <property type="component" value="Unassembled WGS sequence"/>
</dbReference>
<evidence type="ECO:0000313" key="1">
    <source>
        <dbReference type="EMBL" id="PZO19771.1"/>
    </source>
</evidence>
<comment type="caution">
    <text evidence="1">The sequence shown here is derived from an EMBL/GenBank/DDBJ whole genome shotgun (WGS) entry which is preliminary data.</text>
</comment>
<reference evidence="2" key="1">
    <citation type="submission" date="2018-04" db="EMBL/GenBank/DDBJ databases">
        <authorList>
            <person name="Cornet L."/>
        </authorList>
    </citation>
    <scope>NUCLEOTIDE SEQUENCE [LARGE SCALE GENOMIC DNA]</scope>
</reference>
<gene>
    <name evidence="1" type="ORF">DCF25_07825</name>
</gene>
<evidence type="ECO:0000313" key="2">
    <source>
        <dbReference type="Proteomes" id="UP000249354"/>
    </source>
</evidence>
<dbReference type="AlphaFoldDB" id="A0A2W4W5U2"/>
<proteinExistence type="predicted"/>
<accession>A0A2W4W5U2</accession>
<name>A0A2W4W5U2_9CYAN</name>
<organism evidence="1 2">
    <name type="scientific">Leptolyngbya foveolarum</name>
    <dbReference type="NCBI Taxonomy" id="47253"/>
    <lineage>
        <taxon>Bacteria</taxon>
        <taxon>Bacillati</taxon>
        <taxon>Cyanobacteriota</taxon>
        <taxon>Cyanophyceae</taxon>
        <taxon>Leptolyngbyales</taxon>
        <taxon>Leptolyngbyaceae</taxon>
        <taxon>Leptolyngbya group</taxon>
        <taxon>Leptolyngbya</taxon>
    </lineage>
</organism>
<protein>
    <submittedName>
        <fullName evidence="1">Uncharacterized protein</fullName>
    </submittedName>
</protein>
<reference evidence="1 2" key="2">
    <citation type="submission" date="2018-06" db="EMBL/GenBank/DDBJ databases">
        <title>Metagenomic assembly of (sub)arctic Cyanobacteria and their associated microbiome from non-axenic cultures.</title>
        <authorList>
            <person name="Baurain D."/>
        </authorList>
    </citation>
    <scope>NUCLEOTIDE SEQUENCE [LARGE SCALE GENOMIC DNA]</scope>
    <source>
        <strain evidence="1">ULC129bin1</strain>
    </source>
</reference>